<dbReference type="CDD" id="cd00082">
    <property type="entry name" value="HisKA"/>
    <property type="match status" value="1"/>
</dbReference>
<accession>H5XW21</accession>
<dbReference type="InterPro" id="IPR003018">
    <property type="entry name" value="GAF"/>
</dbReference>
<dbReference type="PANTHER" id="PTHR45569:SF1">
    <property type="entry name" value="SENSOR PROTEIN KDPD"/>
    <property type="match status" value="1"/>
</dbReference>
<keyword evidence="10 13" id="KW-1133">Transmembrane helix</keyword>
<evidence type="ECO:0000313" key="16">
    <source>
        <dbReference type="Proteomes" id="UP000005104"/>
    </source>
</evidence>
<dbReference type="CDD" id="cd00075">
    <property type="entry name" value="HATPase"/>
    <property type="match status" value="1"/>
</dbReference>
<dbReference type="SUPFAM" id="SSF55874">
    <property type="entry name" value="ATPase domain of HSP90 chaperone/DNA topoisomerase II/histidine kinase"/>
    <property type="match status" value="1"/>
</dbReference>
<dbReference type="InterPro" id="IPR003594">
    <property type="entry name" value="HATPase_dom"/>
</dbReference>
<evidence type="ECO:0000259" key="14">
    <source>
        <dbReference type="PROSITE" id="PS50109"/>
    </source>
</evidence>
<feature type="domain" description="Histidine kinase" evidence="14">
    <location>
        <begin position="279"/>
        <end position="495"/>
    </location>
</feature>
<evidence type="ECO:0000313" key="15">
    <source>
        <dbReference type="EMBL" id="EHQ90473.1"/>
    </source>
</evidence>
<evidence type="ECO:0000256" key="7">
    <source>
        <dbReference type="ARBA" id="ARBA00022741"/>
    </source>
</evidence>
<dbReference type="Gene3D" id="1.10.287.130">
    <property type="match status" value="1"/>
</dbReference>
<keyword evidence="11" id="KW-0902">Two-component regulatory system</keyword>
<evidence type="ECO:0000256" key="2">
    <source>
        <dbReference type="ARBA" id="ARBA00004141"/>
    </source>
</evidence>
<dbReference type="SUPFAM" id="SSF47384">
    <property type="entry name" value="Homodimeric domain of signal transducing histidine kinase"/>
    <property type="match status" value="1"/>
</dbReference>
<organism evidence="15 16">
    <name type="scientific">Desulfosporosinus youngiae DSM 17734</name>
    <dbReference type="NCBI Taxonomy" id="768710"/>
    <lineage>
        <taxon>Bacteria</taxon>
        <taxon>Bacillati</taxon>
        <taxon>Bacillota</taxon>
        <taxon>Clostridia</taxon>
        <taxon>Eubacteriales</taxon>
        <taxon>Desulfitobacteriaceae</taxon>
        <taxon>Desulfosporosinus</taxon>
    </lineage>
</organism>
<dbReference type="FunFam" id="3.30.565.10:FF:000042">
    <property type="entry name" value="Two-component sensor histidine kinase KdpD"/>
    <property type="match status" value="1"/>
</dbReference>
<evidence type="ECO:0000256" key="13">
    <source>
        <dbReference type="SAM" id="Phobius"/>
    </source>
</evidence>
<dbReference type="AlphaFoldDB" id="H5XW21"/>
<dbReference type="GO" id="GO:0042802">
    <property type="term" value="F:identical protein binding"/>
    <property type="evidence" value="ECO:0007669"/>
    <property type="project" value="UniProtKB-ARBA"/>
</dbReference>
<evidence type="ECO:0000256" key="11">
    <source>
        <dbReference type="ARBA" id="ARBA00023012"/>
    </source>
</evidence>
<keyword evidence="9" id="KW-0067">ATP-binding</keyword>
<feature type="transmembrane region" description="Helical" evidence="13">
    <location>
        <begin position="6"/>
        <end position="23"/>
    </location>
</feature>
<evidence type="ECO:0000256" key="8">
    <source>
        <dbReference type="ARBA" id="ARBA00022777"/>
    </source>
</evidence>
<dbReference type="Gene3D" id="3.30.450.40">
    <property type="match status" value="1"/>
</dbReference>
<dbReference type="GO" id="GO:0000155">
    <property type="term" value="F:phosphorelay sensor kinase activity"/>
    <property type="evidence" value="ECO:0007669"/>
    <property type="project" value="InterPro"/>
</dbReference>
<keyword evidence="6 13" id="KW-0812">Transmembrane</keyword>
<evidence type="ECO:0000256" key="1">
    <source>
        <dbReference type="ARBA" id="ARBA00000085"/>
    </source>
</evidence>
<dbReference type="InterPro" id="IPR029016">
    <property type="entry name" value="GAF-like_dom_sf"/>
</dbReference>
<dbReference type="InterPro" id="IPR004358">
    <property type="entry name" value="Sig_transdc_His_kin-like_C"/>
</dbReference>
<dbReference type="PANTHER" id="PTHR45569">
    <property type="entry name" value="SENSOR PROTEIN KDPD"/>
    <property type="match status" value="1"/>
</dbReference>
<dbReference type="Proteomes" id="UP000005104">
    <property type="component" value="Chromosome"/>
</dbReference>
<dbReference type="Pfam" id="PF00512">
    <property type="entry name" value="HisKA"/>
    <property type="match status" value="1"/>
</dbReference>
<dbReference type="RefSeq" id="WP_007784886.1">
    <property type="nucleotide sequence ID" value="NZ_CM001441.1"/>
</dbReference>
<evidence type="ECO:0000256" key="3">
    <source>
        <dbReference type="ARBA" id="ARBA00012438"/>
    </source>
</evidence>
<dbReference type="PROSITE" id="PS50109">
    <property type="entry name" value="HIS_KIN"/>
    <property type="match status" value="1"/>
</dbReference>
<feature type="transmembrane region" description="Helical" evidence="13">
    <location>
        <begin position="52"/>
        <end position="69"/>
    </location>
</feature>
<evidence type="ECO:0000256" key="9">
    <source>
        <dbReference type="ARBA" id="ARBA00022840"/>
    </source>
</evidence>
<dbReference type="InterPro" id="IPR038318">
    <property type="entry name" value="KdpD_sf"/>
</dbReference>
<dbReference type="GO" id="GO:0005886">
    <property type="term" value="C:plasma membrane"/>
    <property type="evidence" value="ECO:0007669"/>
    <property type="project" value="TreeGrafter"/>
</dbReference>
<evidence type="ECO:0000256" key="12">
    <source>
        <dbReference type="ARBA" id="ARBA00023136"/>
    </source>
</evidence>
<dbReference type="SUPFAM" id="SSF55781">
    <property type="entry name" value="GAF domain-like"/>
    <property type="match status" value="1"/>
</dbReference>
<evidence type="ECO:0000256" key="5">
    <source>
        <dbReference type="ARBA" id="ARBA00022679"/>
    </source>
</evidence>
<evidence type="ECO:0000256" key="4">
    <source>
        <dbReference type="ARBA" id="ARBA00022553"/>
    </source>
</evidence>
<sequence>METKLIPYLASSLMVIGMTLLFTMIHPFLGLVNMSLLTIIPILISAARWGTFPAMATALMGTIAFDLFYVPPIFKFMVADLRYLISFAIFMLVGFITGTLSDRLKKQVSYSRQRENSISALYSLSRDISAADNLDAVLDCIVRNISNTLEGQVLLFLPDEKAQLVLCKASDGTISLDKDDLSAAKWVYEHGEKAGHGMETLGTAKALYLPLSTEQGTQGVLGINIKESDAQSDSERIRLSEAFTGLAAMAINRVKLAEQARESLSLVESEHLRTALFNSLSHDLRTPLASIIGAVTGLLEDKNVVYSPEVRKELLNTILHGAERMNRFISNLLDMARLESGMLRLNKEWCDLQDIIGVAVNRLGNTLTRRPLEITIQEDLPLVQADGILIEQVLINLLDNALKYSAAASKITILISQHARQIEVVVANCGQGIPEADLSKVFDKFYRLSSSLQVSGTGLGLAICKGFIEAHGGNIWAENNKLGGVTITFTLPLTDQFLGIVPEMNEGENDGKQRSADIDN</sequence>
<dbReference type="InterPro" id="IPR025201">
    <property type="entry name" value="KdpD_TM"/>
</dbReference>
<keyword evidence="12 13" id="KW-0472">Membrane</keyword>
<comment type="subcellular location">
    <subcellularLocation>
        <location evidence="2">Membrane</location>
        <topology evidence="2">Multi-pass membrane protein</topology>
    </subcellularLocation>
</comment>
<dbReference type="OrthoDB" id="9806130at2"/>
<dbReference type="Pfam" id="PF13493">
    <property type="entry name" value="DUF4118"/>
    <property type="match status" value="1"/>
</dbReference>
<keyword evidence="8 15" id="KW-0418">Kinase</keyword>
<dbReference type="InterPro" id="IPR052023">
    <property type="entry name" value="Histidine_kinase_KdpD"/>
</dbReference>
<evidence type="ECO:0000256" key="10">
    <source>
        <dbReference type="ARBA" id="ARBA00022989"/>
    </source>
</evidence>
<dbReference type="eggNOG" id="COG2205">
    <property type="taxonomic scope" value="Bacteria"/>
</dbReference>
<protein>
    <recommendedName>
        <fullName evidence="3">histidine kinase</fullName>
        <ecNumber evidence="3">2.7.13.3</ecNumber>
    </recommendedName>
</protein>
<dbReference type="SMART" id="SM00387">
    <property type="entry name" value="HATPase_c"/>
    <property type="match status" value="1"/>
</dbReference>
<evidence type="ECO:0000256" key="6">
    <source>
        <dbReference type="ARBA" id="ARBA00022692"/>
    </source>
</evidence>
<dbReference type="Pfam" id="PF13492">
    <property type="entry name" value="GAF_3"/>
    <property type="match status" value="1"/>
</dbReference>
<dbReference type="InterPro" id="IPR036097">
    <property type="entry name" value="HisK_dim/P_sf"/>
</dbReference>
<dbReference type="EMBL" id="CM001441">
    <property type="protein sequence ID" value="EHQ90473.1"/>
    <property type="molecule type" value="Genomic_DNA"/>
</dbReference>
<dbReference type="InterPro" id="IPR036890">
    <property type="entry name" value="HATPase_C_sf"/>
</dbReference>
<dbReference type="SMART" id="SM00388">
    <property type="entry name" value="HisKA"/>
    <property type="match status" value="1"/>
</dbReference>
<dbReference type="STRING" id="768710.DesyoDRAFT_3462"/>
<proteinExistence type="predicted"/>
<dbReference type="PRINTS" id="PR00344">
    <property type="entry name" value="BCTRLSENSOR"/>
</dbReference>
<name>H5XW21_9FIRM</name>
<keyword evidence="16" id="KW-1185">Reference proteome</keyword>
<dbReference type="InterPro" id="IPR003661">
    <property type="entry name" value="HisK_dim/P_dom"/>
</dbReference>
<feature type="transmembrane region" description="Helical" evidence="13">
    <location>
        <begin position="81"/>
        <end position="100"/>
    </location>
</feature>
<dbReference type="HOGENOM" id="CLU_000445_89_5_9"/>
<keyword evidence="5" id="KW-0808">Transferase</keyword>
<dbReference type="GO" id="GO:0005524">
    <property type="term" value="F:ATP binding"/>
    <property type="evidence" value="ECO:0007669"/>
    <property type="project" value="UniProtKB-KW"/>
</dbReference>
<reference evidence="15 16" key="1">
    <citation type="submission" date="2011-11" db="EMBL/GenBank/DDBJ databases">
        <title>The Noncontiguous Finished genome of Desulfosporosinus youngiae DSM 17734.</title>
        <authorList>
            <consortium name="US DOE Joint Genome Institute (JGI-PGF)"/>
            <person name="Lucas S."/>
            <person name="Han J."/>
            <person name="Lapidus A."/>
            <person name="Cheng J.-F."/>
            <person name="Goodwin L."/>
            <person name="Pitluck S."/>
            <person name="Peters L."/>
            <person name="Ovchinnikova G."/>
            <person name="Lu M."/>
            <person name="Land M.L."/>
            <person name="Hauser L."/>
            <person name="Pester M."/>
            <person name="Spring S."/>
            <person name="Ollivier B."/>
            <person name="Rattei T."/>
            <person name="Klenk H.-P."/>
            <person name="Wagner M."/>
            <person name="Loy A."/>
            <person name="Woyke T.J."/>
        </authorList>
    </citation>
    <scope>NUCLEOTIDE SEQUENCE [LARGE SCALE GENOMIC DNA]</scope>
    <source>
        <strain evidence="15 16">DSM 17734</strain>
    </source>
</reference>
<dbReference type="InterPro" id="IPR005467">
    <property type="entry name" value="His_kinase_dom"/>
</dbReference>
<dbReference type="Pfam" id="PF02518">
    <property type="entry name" value="HATPase_c"/>
    <property type="match status" value="1"/>
</dbReference>
<dbReference type="EC" id="2.7.13.3" evidence="3"/>
<dbReference type="Gene3D" id="1.20.120.620">
    <property type="entry name" value="Backbone structure of the membrane domain of e. Coli histidine kinase receptor kdpd"/>
    <property type="match status" value="1"/>
</dbReference>
<keyword evidence="4" id="KW-0597">Phosphoprotein</keyword>
<keyword evidence="7" id="KW-0547">Nucleotide-binding</keyword>
<dbReference type="Gene3D" id="3.30.565.10">
    <property type="entry name" value="Histidine kinase-like ATPase, C-terminal domain"/>
    <property type="match status" value="1"/>
</dbReference>
<comment type="catalytic activity">
    <reaction evidence="1">
        <text>ATP + protein L-histidine = ADP + protein N-phospho-L-histidine.</text>
        <dbReference type="EC" id="2.7.13.3"/>
    </reaction>
</comment>
<gene>
    <name evidence="15" type="ORF">DesyoDRAFT_3462</name>
</gene>